<proteinExistence type="predicted"/>
<name>A0A5J6Y4T9_9STRA</name>
<sequence length="96" mass="11682">MREILKKLYLKHTNYFNFLIFTSLNTIVGCTVVFWWSFYGWSLKFVLYYLIDMNFVMPSRYPITAPLHFSVYFHHSWEYAGTVYVKDLNDPYIIIE</sequence>
<protein>
    <submittedName>
        <fullName evidence="2">ORF96</fullName>
    </submittedName>
</protein>
<dbReference type="PROSITE" id="PS51257">
    <property type="entry name" value="PROKAR_LIPOPROTEIN"/>
    <property type="match status" value="1"/>
</dbReference>
<geneLocation type="mitochondrion" evidence="2"/>
<accession>A0A5J6Y4T9</accession>
<organism evidence="2">
    <name type="scientific">Vischeria cf. polyphem</name>
    <dbReference type="NCBI Taxonomy" id="1132302"/>
    <lineage>
        <taxon>Eukaryota</taxon>
        <taxon>Sar</taxon>
        <taxon>Stramenopiles</taxon>
        <taxon>Ochrophyta</taxon>
        <taxon>Eustigmatophyceae</taxon>
        <taxon>Eustigmatales</taxon>
        <taxon>Chlorobotryaceae</taxon>
        <taxon>Vischeria</taxon>
    </lineage>
</organism>
<keyword evidence="2" id="KW-0496">Mitochondrion</keyword>
<evidence type="ECO:0000256" key="1">
    <source>
        <dbReference type="SAM" id="Phobius"/>
    </source>
</evidence>
<keyword evidence="1" id="KW-1133">Transmembrane helix</keyword>
<dbReference type="EMBL" id="MK170182">
    <property type="protein sequence ID" value="QFO87219.1"/>
    <property type="molecule type" value="Genomic_DNA"/>
</dbReference>
<keyword evidence="1" id="KW-0472">Membrane</keyword>
<gene>
    <name evidence="2" type="primary">ORF96</name>
</gene>
<dbReference type="AlphaFoldDB" id="A0A5J6Y4T9"/>
<evidence type="ECO:0000313" key="2">
    <source>
        <dbReference type="EMBL" id="QFO87219.1"/>
    </source>
</evidence>
<feature type="transmembrane region" description="Helical" evidence="1">
    <location>
        <begin position="15"/>
        <end position="38"/>
    </location>
</feature>
<reference evidence="2" key="1">
    <citation type="submission" date="2018-11" db="EMBL/GenBank/DDBJ databases">
        <title>Characterization of the complete mitochondrial genome of oleaginous microalga Eustigmatos cf. polyphem strain CAUP H4302 by next-generation sequencing and phylogenetic analysis of Eustigmatophyceae.</title>
        <authorList>
            <person name="Huang L.D."/>
            <person name="Gao B.Y."/>
            <person name="Zhang C.W."/>
        </authorList>
    </citation>
    <scope>NUCLEOTIDE SEQUENCE</scope>
    <source>
        <strain evidence="2">CAUP H4302</strain>
    </source>
</reference>
<keyword evidence="1" id="KW-0812">Transmembrane</keyword>